<reference evidence="1" key="1">
    <citation type="submission" date="2022-02" db="EMBL/GenBank/DDBJ databases">
        <title>Atlantic sturgeon de novo genome assembly.</title>
        <authorList>
            <person name="Stock M."/>
            <person name="Klopp C."/>
            <person name="Guiguen Y."/>
            <person name="Cabau C."/>
            <person name="Parinello H."/>
            <person name="Santidrian Yebra-Pimentel E."/>
            <person name="Kuhl H."/>
            <person name="Dirks R.P."/>
            <person name="Guessner J."/>
            <person name="Wuertz S."/>
            <person name="Du K."/>
            <person name="Schartl M."/>
        </authorList>
    </citation>
    <scope>NUCLEOTIDE SEQUENCE</scope>
    <source>
        <strain evidence="1">STURGEONOMICS-FGT-2020</strain>
        <tissue evidence="1">Whole blood</tissue>
    </source>
</reference>
<sequence length="77" mass="8905">MEKPWDHLLMFGIYKQVLTPPSIFCTDAKAQTVLKNLPLLFKSSKKWLKPFVKKLQDDDDLNTAVKSSTFPMLLYNS</sequence>
<proteinExistence type="predicted"/>
<gene>
    <name evidence="1" type="ORF">AOXY_G3668</name>
</gene>
<organism evidence="1 2">
    <name type="scientific">Acipenser oxyrinchus oxyrinchus</name>
    <dbReference type="NCBI Taxonomy" id="40147"/>
    <lineage>
        <taxon>Eukaryota</taxon>
        <taxon>Metazoa</taxon>
        <taxon>Chordata</taxon>
        <taxon>Craniata</taxon>
        <taxon>Vertebrata</taxon>
        <taxon>Euteleostomi</taxon>
        <taxon>Actinopterygii</taxon>
        <taxon>Chondrostei</taxon>
        <taxon>Acipenseriformes</taxon>
        <taxon>Acipenseridae</taxon>
        <taxon>Acipenser</taxon>
    </lineage>
</organism>
<name>A0AAD8LSA0_ACIOX</name>
<dbReference type="Proteomes" id="UP001230051">
    <property type="component" value="Unassembled WGS sequence"/>
</dbReference>
<protein>
    <submittedName>
        <fullName evidence="1">Uncharacterized protein</fullName>
    </submittedName>
</protein>
<evidence type="ECO:0000313" key="2">
    <source>
        <dbReference type="Proteomes" id="UP001230051"/>
    </source>
</evidence>
<accession>A0AAD8LSA0</accession>
<comment type="caution">
    <text evidence="1">The sequence shown here is derived from an EMBL/GenBank/DDBJ whole genome shotgun (WGS) entry which is preliminary data.</text>
</comment>
<dbReference type="EMBL" id="JAGXEW010000003">
    <property type="protein sequence ID" value="KAK1173531.1"/>
    <property type="molecule type" value="Genomic_DNA"/>
</dbReference>
<dbReference type="AlphaFoldDB" id="A0AAD8LSA0"/>
<keyword evidence="2" id="KW-1185">Reference proteome</keyword>
<evidence type="ECO:0000313" key="1">
    <source>
        <dbReference type="EMBL" id="KAK1173531.1"/>
    </source>
</evidence>